<reference evidence="1 2" key="1">
    <citation type="submission" date="2014-11" db="EMBL/GenBank/DDBJ databases">
        <authorList>
            <person name="Zhu J."/>
            <person name="Qi W."/>
            <person name="Song R."/>
        </authorList>
    </citation>
    <scope>NUCLEOTIDE SEQUENCE [LARGE SCALE GENOMIC DNA]</scope>
</reference>
<name>A0A0G4EDQ1_VITBC</name>
<dbReference type="Proteomes" id="UP000041254">
    <property type="component" value="Unassembled WGS sequence"/>
</dbReference>
<evidence type="ECO:0000313" key="2">
    <source>
        <dbReference type="Proteomes" id="UP000041254"/>
    </source>
</evidence>
<dbReference type="AlphaFoldDB" id="A0A0G4EDQ1"/>
<proteinExistence type="predicted"/>
<dbReference type="VEuPathDB" id="CryptoDB:Vbra_23340"/>
<sequence length="172" mass="19619">MGDSVQTRFYQLLHDLGFLETAGRLECQTADCCTATFPIYNDALILAMQSMEARDTWCPGLCCSLVSAIISLMDVFRGTSMSSVNGNRLSKVCQRLRPHLPGPMSLLLSIRINHHIDISTKGTAIGFHRLTCLPWTTLTSCHRIGQRRHVSRSWQRLRSKWARRRWTRTANR</sequence>
<keyword evidence="2" id="KW-1185">Reference proteome</keyword>
<dbReference type="EMBL" id="CDMY01000171">
    <property type="protein sequence ID" value="CEL93500.1"/>
    <property type="molecule type" value="Genomic_DNA"/>
</dbReference>
<protein>
    <submittedName>
        <fullName evidence="1">Uncharacterized protein</fullName>
    </submittedName>
</protein>
<evidence type="ECO:0000313" key="1">
    <source>
        <dbReference type="EMBL" id="CEL93500.1"/>
    </source>
</evidence>
<dbReference type="InParanoid" id="A0A0G4EDQ1"/>
<gene>
    <name evidence="1" type="ORF">Vbra_23340</name>
</gene>
<accession>A0A0G4EDQ1</accession>
<organism evidence="1 2">
    <name type="scientific">Vitrella brassicaformis (strain CCMP3155)</name>
    <dbReference type="NCBI Taxonomy" id="1169540"/>
    <lineage>
        <taxon>Eukaryota</taxon>
        <taxon>Sar</taxon>
        <taxon>Alveolata</taxon>
        <taxon>Colpodellida</taxon>
        <taxon>Vitrellaceae</taxon>
        <taxon>Vitrella</taxon>
    </lineage>
</organism>